<dbReference type="InterPro" id="IPR001107">
    <property type="entry name" value="Band_7"/>
</dbReference>
<dbReference type="RefSeq" id="WP_174879830.1">
    <property type="nucleotide sequence ID" value="NZ_CADEPK010000071.1"/>
</dbReference>
<dbReference type="SUPFAM" id="SSF117892">
    <property type="entry name" value="Band 7/SPFH domain"/>
    <property type="match status" value="1"/>
</dbReference>
<name>A0ABT9Z030_9BACI</name>
<keyword evidence="2" id="KW-0812">Transmembrane</keyword>
<comment type="similarity">
    <text evidence="1 2">Belongs to the band 7/mec-2 family. HflK subfamily.</text>
</comment>
<proteinExistence type="inferred from homology"/>
<dbReference type="InterPro" id="IPR010201">
    <property type="entry name" value="HflK"/>
</dbReference>
<reference evidence="5 6" key="1">
    <citation type="submission" date="2023-07" db="EMBL/GenBank/DDBJ databases">
        <title>Genomic Encyclopedia of Type Strains, Phase IV (KMG-IV): sequencing the most valuable type-strain genomes for metagenomic binning, comparative biology and taxonomic classification.</title>
        <authorList>
            <person name="Goeker M."/>
        </authorList>
    </citation>
    <scope>NUCLEOTIDE SEQUENCE [LARGE SCALE GENOMIC DNA]</scope>
    <source>
        <strain evidence="5 6">DSM 17723</strain>
    </source>
</reference>
<dbReference type="InterPro" id="IPR036013">
    <property type="entry name" value="Band_7/SPFH_dom_sf"/>
</dbReference>
<dbReference type="CDD" id="cd03404">
    <property type="entry name" value="SPFH_HflK"/>
    <property type="match status" value="1"/>
</dbReference>
<feature type="domain" description="Band 7" evidence="4">
    <location>
        <begin position="26"/>
        <end position="203"/>
    </location>
</feature>
<evidence type="ECO:0000313" key="5">
    <source>
        <dbReference type="EMBL" id="MDQ0224630.1"/>
    </source>
</evidence>
<feature type="compositionally biased region" description="Basic and acidic residues" evidence="3">
    <location>
        <begin position="338"/>
        <end position="348"/>
    </location>
</feature>
<evidence type="ECO:0000256" key="3">
    <source>
        <dbReference type="SAM" id="MobiDB-lite"/>
    </source>
</evidence>
<dbReference type="GO" id="GO:0006508">
    <property type="term" value="P:proteolysis"/>
    <property type="evidence" value="ECO:0007669"/>
    <property type="project" value="UniProtKB-KW"/>
</dbReference>
<dbReference type="NCBIfam" id="TIGR01933">
    <property type="entry name" value="hflK"/>
    <property type="match status" value="1"/>
</dbReference>
<evidence type="ECO:0000256" key="1">
    <source>
        <dbReference type="ARBA" id="ARBA00006971"/>
    </source>
</evidence>
<dbReference type="GO" id="GO:0008233">
    <property type="term" value="F:peptidase activity"/>
    <property type="evidence" value="ECO:0007669"/>
    <property type="project" value="UniProtKB-KW"/>
</dbReference>
<dbReference type="EMBL" id="JAUSTZ010000002">
    <property type="protein sequence ID" value="MDQ0224630.1"/>
    <property type="molecule type" value="Genomic_DNA"/>
</dbReference>
<comment type="caution">
    <text evidence="5">The sequence shown here is derived from an EMBL/GenBank/DDBJ whole genome shotgun (WGS) entry which is preliminary data.</text>
</comment>
<gene>
    <name evidence="5" type="ORF">J2S02_000959</name>
</gene>
<sequence>MLSIKRIFTIIGFAILLILLSIVVFTSWYTVDESEQAVMITLGKVEEGVSEPGLHFKYPWPIQSVEILSKETFSLQFGYKESKDGEVKDFPKETKMITGDENIVLADMVVQWKITEPGKYLFNAENPEEILEDATSASLRSIIGSSTIDDALTSGKVEIEKQVQELLSTLIKNYDIGITILAVKLQDVDLPNEEVRKAFTNVTDARETMNTRKNEAMKYRNQRTEEAKGEKDAIIHAANGDKASRIEEARGDVAQFNAIYNEYVHNKDITKTRLVLETIDQVLPNAEIYIMEDDGNTMKYLPIKETTTSKTVVPEEESSSEPSEPSEPTEPTEPSDTSDSKGSEINGR</sequence>
<keyword evidence="5" id="KW-0645">Protease</keyword>
<comment type="subunit">
    <text evidence="2">HflC and HflK may interact to form a multimeric complex.</text>
</comment>
<feature type="region of interest" description="Disordered" evidence="3">
    <location>
        <begin position="306"/>
        <end position="348"/>
    </location>
</feature>
<dbReference type="PANTHER" id="PTHR42911">
    <property type="entry name" value="MODULATOR OF FTSH PROTEASE HFLC"/>
    <property type="match status" value="1"/>
</dbReference>
<evidence type="ECO:0000313" key="6">
    <source>
        <dbReference type="Proteomes" id="UP001232245"/>
    </source>
</evidence>
<accession>A0ABT9Z030</accession>
<dbReference type="Gene3D" id="3.30.479.30">
    <property type="entry name" value="Band 7 domain"/>
    <property type="match status" value="1"/>
</dbReference>
<comment type="function">
    <text evidence="2">HflC and HflK could encode or regulate a protease.</text>
</comment>
<protein>
    <recommendedName>
        <fullName evidence="2">Protein HflK</fullName>
    </recommendedName>
</protein>
<evidence type="ECO:0000259" key="4">
    <source>
        <dbReference type="SMART" id="SM00244"/>
    </source>
</evidence>
<keyword evidence="2" id="KW-0472">Membrane</keyword>
<comment type="subcellular location">
    <subcellularLocation>
        <location evidence="2">Membrane</location>
    </subcellularLocation>
</comment>
<dbReference type="Pfam" id="PF01145">
    <property type="entry name" value="Band_7"/>
    <property type="match status" value="1"/>
</dbReference>
<feature type="transmembrane region" description="Helical" evidence="2">
    <location>
        <begin position="7"/>
        <end position="29"/>
    </location>
</feature>
<keyword evidence="5" id="KW-0378">Hydrolase</keyword>
<evidence type="ECO:0000256" key="2">
    <source>
        <dbReference type="RuleBase" id="RU364113"/>
    </source>
</evidence>
<dbReference type="SMART" id="SM00244">
    <property type="entry name" value="PHB"/>
    <property type="match status" value="1"/>
</dbReference>
<dbReference type="Proteomes" id="UP001232245">
    <property type="component" value="Unassembled WGS sequence"/>
</dbReference>
<keyword evidence="6" id="KW-1185">Reference proteome</keyword>
<organism evidence="5 6">
    <name type="scientific">Metabacillus niabensis</name>
    <dbReference type="NCBI Taxonomy" id="324854"/>
    <lineage>
        <taxon>Bacteria</taxon>
        <taxon>Bacillati</taxon>
        <taxon>Bacillota</taxon>
        <taxon>Bacilli</taxon>
        <taxon>Bacillales</taxon>
        <taxon>Bacillaceae</taxon>
        <taxon>Metabacillus</taxon>
    </lineage>
</organism>
<keyword evidence="2" id="KW-1133">Transmembrane helix</keyword>
<dbReference type="PANTHER" id="PTHR42911:SF2">
    <property type="entry name" value="PROHIBITIN FAMILY PROTEIN"/>
    <property type="match status" value="1"/>
</dbReference>